<protein>
    <recommendedName>
        <fullName evidence="7 8">Acyl carrier protein</fullName>
        <shortName evidence="7">ACP</shortName>
    </recommendedName>
</protein>
<evidence type="ECO:0000256" key="3">
    <source>
        <dbReference type="ARBA" id="ARBA00022553"/>
    </source>
</evidence>
<evidence type="ECO:0000256" key="6">
    <source>
        <dbReference type="ARBA" id="ARBA00023160"/>
    </source>
</evidence>
<dbReference type="GO" id="GO:0000036">
    <property type="term" value="F:acyl carrier activity"/>
    <property type="evidence" value="ECO:0007669"/>
    <property type="project" value="UniProtKB-UniRule"/>
</dbReference>
<gene>
    <name evidence="7" type="primary">acpP</name>
    <name evidence="11" type="ORF">HMPREF1866_01590</name>
</gene>
<accession>A0A133ZP34</accession>
<dbReference type="NCBIfam" id="TIGR00517">
    <property type="entry name" value="acyl_carrier"/>
    <property type="match status" value="1"/>
</dbReference>
<feature type="domain" description="Carrier" evidence="10">
    <location>
        <begin position="3"/>
        <end position="78"/>
    </location>
</feature>
<comment type="PTM">
    <text evidence="9">4'-phosphopantetheine is transferred from CoA to a specific serine of apo-ACP by acpS.</text>
</comment>
<dbReference type="NCBIfam" id="NF002148">
    <property type="entry name" value="PRK00982.1-2"/>
    <property type="match status" value="1"/>
</dbReference>
<organism evidence="11 12">
    <name type="scientific">Lachnoanaerobaculum saburreum</name>
    <dbReference type="NCBI Taxonomy" id="467210"/>
    <lineage>
        <taxon>Bacteria</taxon>
        <taxon>Bacillati</taxon>
        <taxon>Bacillota</taxon>
        <taxon>Clostridia</taxon>
        <taxon>Lachnospirales</taxon>
        <taxon>Lachnospiraceae</taxon>
        <taxon>Lachnoanaerobaculum</taxon>
    </lineage>
</organism>
<comment type="caution">
    <text evidence="11">The sequence shown here is derived from an EMBL/GenBank/DDBJ whole genome shotgun (WGS) entry which is preliminary data.</text>
</comment>
<comment type="subcellular location">
    <subcellularLocation>
        <location evidence="7">Cytoplasm</location>
    </subcellularLocation>
</comment>
<dbReference type="InterPro" id="IPR036736">
    <property type="entry name" value="ACP-like_sf"/>
</dbReference>
<evidence type="ECO:0000259" key="10">
    <source>
        <dbReference type="PROSITE" id="PS50075"/>
    </source>
</evidence>
<evidence type="ECO:0000256" key="1">
    <source>
        <dbReference type="ARBA" id="ARBA00022450"/>
    </source>
</evidence>
<keyword evidence="5 7" id="KW-0443">Lipid metabolism</keyword>
<dbReference type="PATRIC" id="fig|467210.3.peg.1575"/>
<dbReference type="GO" id="GO:0005829">
    <property type="term" value="C:cytosol"/>
    <property type="evidence" value="ECO:0007669"/>
    <property type="project" value="TreeGrafter"/>
</dbReference>
<dbReference type="PANTHER" id="PTHR20863:SF76">
    <property type="entry name" value="CARRIER DOMAIN-CONTAINING PROTEIN"/>
    <property type="match status" value="1"/>
</dbReference>
<dbReference type="EMBL" id="LSDA01000095">
    <property type="protein sequence ID" value="KXB57195.1"/>
    <property type="molecule type" value="Genomic_DNA"/>
</dbReference>
<dbReference type="GO" id="GO:0009245">
    <property type="term" value="P:lipid A biosynthetic process"/>
    <property type="evidence" value="ECO:0007669"/>
    <property type="project" value="TreeGrafter"/>
</dbReference>
<dbReference type="GO" id="GO:0000035">
    <property type="term" value="F:acyl binding"/>
    <property type="evidence" value="ECO:0007669"/>
    <property type="project" value="TreeGrafter"/>
</dbReference>
<keyword evidence="3 7" id="KW-0597">Phosphoprotein</keyword>
<dbReference type="InterPro" id="IPR003231">
    <property type="entry name" value="ACP"/>
</dbReference>
<dbReference type="Proteomes" id="UP000070394">
    <property type="component" value="Unassembled WGS sequence"/>
</dbReference>
<dbReference type="InterPro" id="IPR009081">
    <property type="entry name" value="PP-bd_ACP"/>
</dbReference>
<dbReference type="PANTHER" id="PTHR20863">
    <property type="entry name" value="ACYL CARRIER PROTEIN"/>
    <property type="match status" value="1"/>
</dbReference>
<dbReference type="AlphaFoldDB" id="A0A133ZP34"/>
<comment type="pathway">
    <text evidence="7 9">Lipid metabolism; fatty acid biosynthesis.</text>
</comment>
<keyword evidence="1 7" id="KW-0596">Phosphopantetheine</keyword>
<evidence type="ECO:0000256" key="5">
    <source>
        <dbReference type="ARBA" id="ARBA00023098"/>
    </source>
</evidence>
<reference evidence="12" key="1">
    <citation type="submission" date="2016-01" db="EMBL/GenBank/DDBJ databases">
        <authorList>
            <person name="Mitreva M."/>
            <person name="Pepin K.H."/>
            <person name="Mihindukulasuriya K.A."/>
            <person name="Fulton R."/>
            <person name="Fronick C."/>
            <person name="O'Laughlin M."/>
            <person name="Miner T."/>
            <person name="Herter B."/>
            <person name="Rosa B.A."/>
            <person name="Cordes M."/>
            <person name="Tomlinson C."/>
            <person name="Wollam A."/>
            <person name="Palsikar V.B."/>
            <person name="Mardis E.R."/>
            <person name="Wilson R.K."/>
        </authorList>
    </citation>
    <scope>NUCLEOTIDE SEQUENCE [LARGE SCALE GENOMIC DNA]</scope>
    <source>
        <strain evidence="12">DNF00896</strain>
    </source>
</reference>
<dbReference type="PROSITE" id="PS50075">
    <property type="entry name" value="CARRIER"/>
    <property type="match status" value="1"/>
</dbReference>
<dbReference type="STRING" id="467210.HMPREF1866_01590"/>
<evidence type="ECO:0000313" key="12">
    <source>
        <dbReference type="Proteomes" id="UP000070394"/>
    </source>
</evidence>
<sequence>MEKIMSEKMKSIIAEQLNIDASEITLESSFKDDLNADSLDLFEMVMALEDNYGVEIPSEDLEKLLTVGDVVNYLKDKGVDNL</sequence>
<evidence type="ECO:0000256" key="9">
    <source>
        <dbReference type="RuleBase" id="RU003545"/>
    </source>
</evidence>
<dbReference type="Gene3D" id="1.10.1200.10">
    <property type="entry name" value="ACP-like"/>
    <property type="match status" value="1"/>
</dbReference>
<comment type="PTM">
    <text evidence="7">4'-phosphopantetheine is transferred from CoA to a specific serine of apo-ACP by AcpS. This modification is essential for activity because fatty acids are bound in thioester linkage to the sulfhydryl of the prosthetic group.</text>
</comment>
<evidence type="ECO:0000313" key="11">
    <source>
        <dbReference type="EMBL" id="KXB57195.1"/>
    </source>
</evidence>
<keyword evidence="12" id="KW-1185">Reference proteome</keyword>
<evidence type="ECO:0000256" key="4">
    <source>
        <dbReference type="ARBA" id="ARBA00022832"/>
    </source>
</evidence>
<proteinExistence type="inferred from homology"/>
<dbReference type="GO" id="GO:0016020">
    <property type="term" value="C:membrane"/>
    <property type="evidence" value="ECO:0007669"/>
    <property type="project" value="GOC"/>
</dbReference>
<evidence type="ECO:0000256" key="7">
    <source>
        <dbReference type="HAMAP-Rule" id="MF_01217"/>
    </source>
</evidence>
<keyword evidence="6 7" id="KW-0275">Fatty acid biosynthesis</keyword>
<evidence type="ECO:0000256" key="8">
    <source>
        <dbReference type="NCBIfam" id="TIGR00517"/>
    </source>
</evidence>
<comment type="function">
    <text evidence="7 9">Carrier of the growing fatty acid chain in fatty acid biosynthesis.</text>
</comment>
<dbReference type="UniPathway" id="UPA00094"/>
<dbReference type="NCBIfam" id="NF002150">
    <property type="entry name" value="PRK00982.1-4"/>
    <property type="match status" value="1"/>
</dbReference>
<keyword evidence="4 7" id="KW-0276">Fatty acid metabolism</keyword>
<keyword evidence="2 7" id="KW-0444">Lipid biosynthesis</keyword>
<feature type="modified residue" description="O-(pantetheine 4'-phosphoryl)serine" evidence="7">
    <location>
        <position position="38"/>
    </location>
</feature>
<name>A0A133ZP34_9FIRM</name>
<comment type="similarity">
    <text evidence="7">Belongs to the acyl carrier protein (ACP) family.</text>
</comment>
<dbReference type="Pfam" id="PF00550">
    <property type="entry name" value="PP-binding"/>
    <property type="match status" value="1"/>
</dbReference>
<dbReference type="HAMAP" id="MF_01217">
    <property type="entry name" value="Acyl_carrier"/>
    <property type="match status" value="1"/>
</dbReference>
<evidence type="ECO:0000256" key="2">
    <source>
        <dbReference type="ARBA" id="ARBA00022516"/>
    </source>
</evidence>
<dbReference type="SUPFAM" id="SSF47336">
    <property type="entry name" value="ACP-like"/>
    <property type="match status" value="1"/>
</dbReference>
<keyword evidence="7" id="KW-0963">Cytoplasm</keyword>